<dbReference type="AlphaFoldDB" id="L0FZQ9"/>
<accession>L0FZQ9</accession>
<sequence length="202" mass="23222">MKNIITISLLILLGCSNTDSEPNGLPEFYDIFFEFSDSDEFGYGDIQYAAVYKAENGQLKGFSNSGEIEWLNLSLINNEVYGYDLSDYGTIFGYITVAGSEKVDYKEQPLSFSRYWLFKFPDSSLDTLNVEVKHHVDTEGQYLMKNFIIYYNNKVHSSYDTIPQGIENNDQIPGPYFFYENNRLVLPDDGFGETLPWIISIF</sequence>
<dbReference type="Proteomes" id="UP000010796">
    <property type="component" value="Chromosome"/>
</dbReference>
<evidence type="ECO:0000313" key="2">
    <source>
        <dbReference type="Proteomes" id="UP000010796"/>
    </source>
</evidence>
<protein>
    <recommendedName>
        <fullName evidence="3">Lipoprotein</fullName>
    </recommendedName>
</protein>
<dbReference type="KEGG" id="evi:Echvi_2552"/>
<gene>
    <name evidence="1" type="ordered locus">Echvi_2552</name>
</gene>
<dbReference type="EMBL" id="CP003346">
    <property type="protein sequence ID" value="AGA78797.1"/>
    <property type="molecule type" value="Genomic_DNA"/>
</dbReference>
<reference evidence="2" key="1">
    <citation type="submission" date="2012-02" db="EMBL/GenBank/DDBJ databases">
        <title>The complete genome of Echinicola vietnamensis DSM 17526.</title>
        <authorList>
            <person name="Lucas S."/>
            <person name="Copeland A."/>
            <person name="Lapidus A."/>
            <person name="Glavina del Rio T."/>
            <person name="Dalin E."/>
            <person name="Tice H."/>
            <person name="Bruce D."/>
            <person name="Goodwin L."/>
            <person name="Pitluck S."/>
            <person name="Peters L."/>
            <person name="Ovchinnikova G."/>
            <person name="Teshima H."/>
            <person name="Kyrpides N."/>
            <person name="Mavromatis K."/>
            <person name="Ivanova N."/>
            <person name="Brettin T."/>
            <person name="Detter J.C."/>
            <person name="Han C."/>
            <person name="Larimer F."/>
            <person name="Land M."/>
            <person name="Hauser L."/>
            <person name="Markowitz V."/>
            <person name="Cheng J.-F."/>
            <person name="Hugenholtz P."/>
            <person name="Woyke T."/>
            <person name="Wu D."/>
            <person name="Brambilla E."/>
            <person name="Klenk H.-P."/>
            <person name="Eisen J.A."/>
        </authorList>
    </citation>
    <scope>NUCLEOTIDE SEQUENCE [LARGE SCALE GENOMIC DNA]</scope>
    <source>
        <strain evidence="2">DSM 17526 / LMG 23754 / KMM 6221</strain>
    </source>
</reference>
<proteinExistence type="predicted"/>
<dbReference type="PROSITE" id="PS51257">
    <property type="entry name" value="PROKAR_LIPOPROTEIN"/>
    <property type="match status" value="1"/>
</dbReference>
<organism evidence="1 2">
    <name type="scientific">Echinicola vietnamensis (strain DSM 17526 / LMG 23754 / KMM 6221)</name>
    <dbReference type="NCBI Taxonomy" id="926556"/>
    <lineage>
        <taxon>Bacteria</taxon>
        <taxon>Pseudomonadati</taxon>
        <taxon>Bacteroidota</taxon>
        <taxon>Cytophagia</taxon>
        <taxon>Cytophagales</taxon>
        <taxon>Cyclobacteriaceae</taxon>
        <taxon>Echinicola</taxon>
    </lineage>
</organism>
<evidence type="ECO:0008006" key="3">
    <source>
        <dbReference type="Google" id="ProtNLM"/>
    </source>
</evidence>
<dbReference type="RefSeq" id="WP_015266350.1">
    <property type="nucleotide sequence ID" value="NC_019904.1"/>
</dbReference>
<evidence type="ECO:0000313" key="1">
    <source>
        <dbReference type="EMBL" id="AGA78797.1"/>
    </source>
</evidence>
<name>L0FZQ9_ECHVK</name>
<dbReference type="HOGENOM" id="CLU_1352854_0_0_10"/>
<keyword evidence="2" id="KW-1185">Reference proteome</keyword>